<dbReference type="PRINTS" id="PR00153">
    <property type="entry name" value="CSAPPISMRASE"/>
</dbReference>
<reference evidence="5 6" key="1">
    <citation type="submission" date="2019-02" db="EMBL/GenBank/DDBJ databases">
        <title>Deep-cultivation of Planctomycetes and their phenomic and genomic characterization uncovers novel biology.</title>
        <authorList>
            <person name="Wiegand S."/>
            <person name="Jogler M."/>
            <person name="Boedeker C."/>
            <person name="Pinto D."/>
            <person name="Vollmers J."/>
            <person name="Rivas-Marin E."/>
            <person name="Kohn T."/>
            <person name="Peeters S.H."/>
            <person name="Heuer A."/>
            <person name="Rast P."/>
            <person name="Oberbeckmann S."/>
            <person name="Bunk B."/>
            <person name="Jeske O."/>
            <person name="Meyerdierks A."/>
            <person name="Storesund J.E."/>
            <person name="Kallscheuer N."/>
            <person name="Luecker S."/>
            <person name="Lage O.M."/>
            <person name="Pohl T."/>
            <person name="Merkel B.J."/>
            <person name="Hornburger P."/>
            <person name="Mueller R.-W."/>
            <person name="Bruemmer F."/>
            <person name="Labrenz M."/>
            <person name="Spormann A.M."/>
            <person name="Op Den Camp H."/>
            <person name="Overmann J."/>
            <person name="Amann R."/>
            <person name="Jetten M.S.M."/>
            <person name="Mascher T."/>
            <person name="Medema M.H."/>
            <person name="Devos D.P."/>
            <person name="Kaster A.-K."/>
            <person name="Ovreas L."/>
            <person name="Rohde M."/>
            <person name="Galperin M.Y."/>
            <person name="Jogler C."/>
        </authorList>
    </citation>
    <scope>NUCLEOTIDE SEQUENCE [LARGE SCALE GENOMIC DNA]</scope>
    <source>
        <strain evidence="5 6">CA13</strain>
    </source>
</reference>
<evidence type="ECO:0000313" key="5">
    <source>
        <dbReference type="EMBL" id="TWT82602.1"/>
    </source>
</evidence>
<gene>
    <name evidence="5" type="ORF">CA13_40650</name>
</gene>
<dbReference type="EC" id="5.2.1.8" evidence="1"/>
<evidence type="ECO:0000256" key="1">
    <source>
        <dbReference type="ARBA" id="ARBA00013194"/>
    </source>
</evidence>
<dbReference type="InterPro" id="IPR029000">
    <property type="entry name" value="Cyclophilin-like_dom_sf"/>
</dbReference>
<sequence length="550" mass="59811">MLALFRKFAEPRSDKQLRNLRLESLERRELLAAEPFGTIRLPAGVETGAAMGEGGAIPTFAPIGDLSLMRGSPLHVPVDGFDLDGGPLRVTVSVEDPLLVEATVLSGNRSVRLEVDDYGDMVFQLFEQRVPRTTERIATLVESGFYDGILFHRVDDGFVLQAGDPTGTGRSGSDLGAFDDEFHADLQHSGRGVLSFAKTSDDTNNSQFFITETDTHFLDFNHAVFGQLTEGENVRELISSVPVDEDEKPESDVVIRHATLFSDTENSVVMLRALADSGGTEVTFTITDMQGNASSETVTVDLTPDFANAQPFLQPITQSFEVASGANIEVPIQSVDLEGDAVVYLASTDSTNVSGSLDPATGLLELTPFVDYTGTFDIFVGVQAASNANGNFDSQKLSFTVFNSFHDPLDQYNVNRESGVTALDALEIINALNQYGDSIPVSVESPEFLLANYRYNVNGDDQITALDALQVINQLKGSDNDPPSGERIESYDFRPSKQWDNPIALGNAAPIPQQEVATPTWIPLYNDSHSDRHNDDAQDLAHDEAITSLF</sequence>
<keyword evidence="3 5" id="KW-0413">Isomerase</keyword>
<dbReference type="PANTHER" id="PTHR45625:SF4">
    <property type="entry name" value="PEPTIDYLPROLYL ISOMERASE DOMAIN AND WD REPEAT-CONTAINING PROTEIN 1"/>
    <property type="match status" value="1"/>
</dbReference>
<evidence type="ECO:0000259" key="4">
    <source>
        <dbReference type="PROSITE" id="PS50072"/>
    </source>
</evidence>
<dbReference type="PROSITE" id="PS50072">
    <property type="entry name" value="CSA_PPIASE_2"/>
    <property type="match status" value="1"/>
</dbReference>
<evidence type="ECO:0000256" key="2">
    <source>
        <dbReference type="ARBA" id="ARBA00023110"/>
    </source>
</evidence>
<dbReference type="SUPFAM" id="SSF50891">
    <property type="entry name" value="Cyclophilin-like"/>
    <property type="match status" value="1"/>
</dbReference>
<proteinExistence type="predicted"/>
<dbReference type="PANTHER" id="PTHR45625">
    <property type="entry name" value="PEPTIDYL-PROLYL CIS-TRANS ISOMERASE-RELATED"/>
    <property type="match status" value="1"/>
</dbReference>
<feature type="domain" description="PPIase cyclophilin-type" evidence="4">
    <location>
        <begin position="119"/>
        <end position="260"/>
    </location>
</feature>
<accession>A0A5C5Z5L4</accession>
<dbReference type="Pfam" id="PF00160">
    <property type="entry name" value="Pro_isomerase"/>
    <property type="match status" value="1"/>
</dbReference>
<evidence type="ECO:0000256" key="3">
    <source>
        <dbReference type="ARBA" id="ARBA00023235"/>
    </source>
</evidence>
<dbReference type="AlphaFoldDB" id="A0A5C5Z5L4"/>
<name>A0A5C5Z5L4_9BACT</name>
<keyword evidence="2" id="KW-0697">Rotamase</keyword>
<dbReference type="InterPro" id="IPR002130">
    <property type="entry name" value="Cyclophilin-type_PPIase_dom"/>
</dbReference>
<evidence type="ECO:0000313" key="6">
    <source>
        <dbReference type="Proteomes" id="UP000315010"/>
    </source>
</evidence>
<dbReference type="Gene3D" id="2.40.100.10">
    <property type="entry name" value="Cyclophilin-like"/>
    <property type="match status" value="1"/>
</dbReference>
<dbReference type="InterPro" id="IPR044666">
    <property type="entry name" value="Cyclophilin_A-like"/>
</dbReference>
<dbReference type="CDD" id="cd00317">
    <property type="entry name" value="cyclophilin"/>
    <property type="match status" value="1"/>
</dbReference>
<dbReference type="Proteomes" id="UP000315010">
    <property type="component" value="Unassembled WGS sequence"/>
</dbReference>
<protein>
    <recommendedName>
        <fullName evidence="1">peptidylprolyl isomerase</fullName>
        <ecNumber evidence="1">5.2.1.8</ecNumber>
    </recommendedName>
</protein>
<keyword evidence="6" id="KW-1185">Reference proteome</keyword>
<dbReference type="GO" id="GO:0003755">
    <property type="term" value="F:peptidyl-prolyl cis-trans isomerase activity"/>
    <property type="evidence" value="ECO:0007669"/>
    <property type="project" value="UniProtKB-KW"/>
</dbReference>
<dbReference type="EMBL" id="SJPJ01000001">
    <property type="protein sequence ID" value="TWT82602.1"/>
    <property type="molecule type" value="Genomic_DNA"/>
</dbReference>
<comment type="caution">
    <text evidence="5">The sequence shown here is derived from an EMBL/GenBank/DDBJ whole genome shotgun (WGS) entry which is preliminary data.</text>
</comment>
<organism evidence="5 6">
    <name type="scientific">Novipirellula herctigrandis</name>
    <dbReference type="NCBI Taxonomy" id="2527986"/>
    <lineage>
        <taxon>Bacteria</taxon>
        <taxon>Pseudomonadati</taxon>
        <taxon>Planctomycetota</taxon>
        <taxon>Planctomycetia</taxon>
        <taxon>Pirellulales</taxon>
        <taxon>Pirellulaceae</taxon>
        <taxon>Novipirellula</taxon>
    </lineage>
</organism>